<accession>A0ACC0VQ52</accession>
<dbReference type="EMBL" id="CM047587">
    <property type="protein sequence ID" value="KAI9908337.1"/>
    <property type="molecule type" value="Genomic_DNA"/>
</dbReference>
<keyword evidence="2" id="KW-1185">Reference proteome</keyword>
<gene>
    <name evidence="1" type="ORF">PsorP6_004356</name>
</gene>
<proteinExistence type="predicted"/>
<name>A0ACC0VQ52_9STRA</name>
<dbReference type="Proteomes" id="UP001163321">
    <property type="component" value="Chromosome 8"/>
</dbReference>
<evidence type="ECO:0000313" key="1">
    <source>
        <dbReference type="EMBL" id="KAI9908337.1"/>
    </source>
</evidence>
<sequence>MEFVIPDAGIEVEAVKPEDVAIGLSASGGKNMLELDEKPIGIGGSGNMVGASGAVIFGMATQVDDAGVCSMDIDVDSPIVNVCGDMYIGAGADVGGADTCKSRVPEFSSAGFVDASMGIDAVSAALKVLLVFS</sequence>
<protein>
    <submittedName>
        <fullName evidence="1">Uncharacterized protein</fullName>
    </submittedName>
</protein>
<organism evidence="1 2">
    <name type="scientific">Peronosclerospora sorghi</name>
    <dbReference type="NCBI Taxonomy" id="230839"/>
    <lineage>
        <taxon>Eukaryota</taxon>
        <taxon>Sar</taxon>
        <taxon>Stramenopiles</taxon>
        <taxon>Oomycota</taxon>
        <taxon>Peronosporomycetes</taxon>
        <taxon>Peronosporales</taxon>
        <taxon>Peronosporaceae</taxon>
        <taxon>Peronosclerospora</taxon>
    </lineage>
</organism>
<comment type="caution">
    <text evidence="1">The sequence shown here is derived from an EMBL/GenBank/DDBJ whole genome shotgun (WGS) entry which is preliminary data.</text>
</comment>
<evidence type="ECO:0000313" key="2">
    <source>
        <dbReference type="Proteomes" id="UP001163321"/>
    </source>
</evidence>
<reference evidence="1 2" key="1">
    <citation type="journal article" date="2022" name="bioRxiv">
        <title>The genome of the oomycete Peronosclerospora sorghi, a cosmopolitan pathogen of maize and sorghum, is inflated with dispersed pseudogenes.</title>
        <authorList>
            <person name="Fletcher K."/>
            <person name="Martin F."/>
            <person name="Isakeit T."/>
            <person name="Cavanaugh K."/>
            <person name="Magill C."/>
            <person name="Michelmore R."/>
        </authorList>
    </citation>
    <scope>NUCLEOTIDE SEQUENCE [LARGE SCALE GENOMIC DNA]</scope>
    <source>
        <strain evidence="1">P6</strain>
    </source>
</reference>